<keyword evidence="1" id="KW-0472">Membrane</keyword>
<name>A0A382QSU7_9ZZZZ</name>
<evidence type="ECO:0000256" key="1">
    <source>
        <dbReference type="SAM" id="Phobius"/>
    </source>
</evidence>
<feature type="non-terminal residue" evidence="2">
    <location>
        <position position="167"/>
    </location>
</feature>
<accession>A0A382QSU7</accession>
<evidence type="ECO:0000313" key="2">
    <source>
        <dbReference type="EMBL" id="SVC87391.1"/>
    </source>
</evidence>
<proteinExistence type="predicted"/>
<gene>
    <name evidence="2" type="ORF">METZ01_LOCUS340245</name>
</gene>
<protein>
    <submittedName>
        <fullName evidence="2">Uncharacterized protein</fullName>
    </submittedName>
</protein>
<dbReference type="EMBL" id="UINC01115976">
    <property type="protein sequence ID" value="SVC87391.1"/>
    <property type="molecule type" value="Genomic_DNA"/>
</dbReference>
<sequence>MDSQNSMRWLNVIANIGVLIGLLSVLFQMKQDQELLRVTLTNDYYTSYITADTSFAGESLPAIWEKALLDPKNLSLKEMRIMESQTFAPINRWINLYRLSEAGIVNESFWKSQVNLDAGYYLGDSYGRAYWEVSKEDWDDGFLPKELRDHIDKTLLNRKLNETLAYY</sequence>
<keyword evidence="1" id="KW-1133">Transmembrane helix</keyword>
<dbReference type="AlphaFoldDB" id="A0A382QSU7"/>
<keyword evidence="1" id="KW-0812">Transmembrane</keyword>
<reference evidence="2" key="1">
    <citation type="submission" date="2018-05" db="EMBL/GenBank/DDBJ databases">
        <authorList>
            <person name="Lanie J.A."/>
            <person name="Ng W.-L."/>
            <person name="Kazmierczak K.M."/>
            <person name="Andrzejewski T.M."/>
            <person name="Davidsen T.M."/>
            <person name="Wayne K.J."/>
            <person name="Tettelin H."/>
            <person name="Glass J.I."/>
            <person name="Rusch D."/>
            <person name="Podicherti R."/>
            <person name="Tsui H.-C.T."/>
            <person name="Winkler M.E."/>
        </authorList>
    </citation>
    <scope>NUCLEOTIDE SEQUENCE</scope>
</reference>
<organism evidence="2">
    <name type="scientific">marine metagenome</name>
    <dbReference type="NCBI Taxonomy" id="408172"/>
    <lineage>
        <taxon>unclassified sequences</taxon>
        <taxon>metagenomes</taxon>
        <taxon>ecological metagenomes</taxon>
    </lineage>
</organism>
<feature type="transmembrane region" description="Helical" evidence="1">
    <location>
        <begin position="6"/>
        <end position="27"/>
    </location>
</feature>